<gene>
    <name evidence="2" type="ORF">AVDCRST_MAG31-156</name>
</gene>
<evidence type="ECO:0000313" key="2">
    <source>
        <dbReference type="EMBL" id="CAA9497365.1"/>
    </source>
</evidence>
<dbReference type="AlphaFoldDB" id="A0A6J4SNF1"/>
<name>A0A6J4SNF1_9SPHN</name>
<proteinExistence type="predicted"/>
<feature type="region of interest" description="Disordered" evidence="1">
    <location>
        <begin position="1"/>
        <end position="57"/>
    </location>
</feature>
<sequence length="57" mass="6004">DGTHSRNGADPRRTCPCALRAGGGRGDAPRRTRAGAARQGPRSHRRARRADPEGGSL</sequence>
<feature type="compositionally biased region" description="Basic and acidic residues" evidence="1">
    <location>
        <begin position="1"/>
        <end position="13"/>
    </location>
</feature>
<organism evidence="2">
    <name type="scientific">uncultured Sphingomonas sp</name>
    <dbReference type="NCBI Taxonomy" id="158754"/>
    <lineage>
        <taxon>Bacteria</taxon>
        <taxon>Pseudomonadati</taxon>
        <taxon>Pseudomonadota</taxon>
        <taxon>Alphaproteobacteria</taxon>
        <taxon>Sphingomonadales</taxon>
        <taxon>Sphingomonadaceae</taxon>
        <taxon>Sphingomonas</taxon>
        <taxon>environmental samples</taxon>
    </lineage>
</organism>
<feature type="non-terminal residue" evidence="2">
    <location>
        <position position="57"/>
    </location>
</feature>
<dbReference type="EMBL" id="CADCWA010000010">
    <property type="protein sequence ID" value="CAA9497365.1"/>
    <property type="molecule type" value="Genomic_DNA"/>
</dbReference>
<reference evidence="2" key="1">
    <citation type="submission" date="2020-02" db="EMBL/GenBank/DDBJ databases">
        <authorList>
            <person name="Meier V. D."/>
        </authorList>
    </citation>
    <scope>NUCLEOTIDE SEQUENCE</scope>
    <source>
        <strain evidence="2">AVDCRST_MAG31</strain>
    </source>
</reference>
<protein>
    <submittedName>
        <fullName evidence="2">Uncharacterized protein</fullName>
    </submittedName>
</protein>
<feature type="non-terminal residue" evidence="2">
    <location>
        <position position="1"/>
    </location>
</feature>
<evidence type="ECO:0000256" key="1">
    <source>
        <dbReference type="SAM" id="MobiDB-lite"/>
    </source>
</evidence>
<accession>A0A6J4SNF1</accession>